<evidence type="ECO:0000259" key="1">
    <source>
        <dbReference type="Pfam" id="PF08241"/>
    </source>
</evidence>
<name>A0A7J6W0R9_THATH</name>
<dbReference type="Proteomes" id="UP000554482">
    <property type="component" value="Unassembled WGS sequence"/>
</dbReference>
<keyword evidence="2" id="KW-0808">Transferase</keyword>
<evidence type="ECO:0000313" key="3">
    <source>
        <dbReference type="Proteomes" id="UP000554482"/>
    </source>
</evidence>
<dbReference type="PANTHER" id="PTHR45180">
    <property type="entry name" value="OS01G0307686 PROTEIN"/>
    <property type="match status" value="1"/>
</dbReference>
<proteinExistence type="predicted"/>
<feature type="domain" description="Methyltransferase type 11" evidence="1">
    <location>
        <begin position="5"/>
        <end position="84"/>
    </location>
</feature>
<dbReference type="OrthoDB" id="10027013at2759"/>
<dbReference type="AlphaFoldDB" id="A0A7J6W0R9"/>
<dbReference type="PANTHER" id="PTHR45180:SF1">
    <property type="entry name" value="OS01G0307686 PROTEIN"/>
    <property type="match status" value="1"/>
</dbReference>
<keyword evidence="3" id="KW-1185">Reference proteome</keyword>
<dbReference type="InterPro" id="IPR013216">
    <property type="entry name" value="Methyltransf_11"/>
</dbReference>
<sequence>MAGVYKNVVGTDTSKQQLAFASKLPNIHYVQTPPNMPLSNLERKVAQHETVDLVTVAQAIHWFDLPTFYQQVKWVLKKPNGVLAVWCYLEPVVNEAVDTVYWKLYNESGPYWDPARKLVDDRYRSIDFPFEPVDGMDHTGPFEFVTERKMDLDDYLTYIRSRASYQTAKSKGVELLSKDVIENFERAWASEDGNQKVVHYPVFLRIGKVGI</sequence>
<dbReference type="GO" id="GO:0032259">
    <property type="term" value="P:methylation"/>
    <property type="evidence" value="ECO:0007669"/>
    <property type="project" value="UniProtKB-KW"/>
</dbReference>
<evidence type="ECO:0000313" key="2">
    <source>
        <dbReference type="EMBL" id="KAF5190693.1"/>
    </source>
</evidence>
<dbReference type="SUPFAM" id="SSF53335">
    <property type="entry name" value="S-adenosyl-L-methionine-dependent methyltransferases"/>
    <property type="match status" value="1"/>
</dbReference>
<keyword evidence="2" id="KW-0489">Methyltransferase</keyword>
<accession>A0A7J6W0R9</accession>
<dbReference type="Pfam" id="PF08241">
    <property type="entry name" value="Methyltransf_11"/>
    <property type="match status" value="1"/>
</dbReference>
<dbReference type="GO" id="GO:0008757">
    <property type="term" value="F:S-adenosylmethionine-dependent methyltransferase activity"/>
    <property type="evidence" value="ECO:0007669"/>
    <property type="project" value="InterPro"/>
</dbReference>
<reference evidence="2 3" key="1">
    <citation type="submission" date="2020-06" db="EMBL/GenBank/DDBJ databases">
        <title>Transcriptomic and genomic resources for Thalictrum thalictroides and T. hernandezii: Facilitating candidate gene discovery in an emerging model plant lineage.</title>
        <authorList>
            <person name="Arias T."/>
            <person name="Riano-Pachon D.M."/>
            <person name="Di Stilio V.S."/>
        </authorList>
    </citation>
    <scope>NUCLEOTIDE SEQUENCE [LARGE SCALE GENOMIC DNA]</scope>
    <source>
        <strain evidence="3">cv. WT478/WT964</strain>
        <tissue evidence="2">Leaves</tissue>
    </source>
</reference>
<organism evidence="2 3">
    <name type="scientific">Thalictrum thalictroides</name>
    <name type="common">Rue-anemone</name>
    <name type="synonym">Anemone thalictroides</name>
    <dbReference type="NCBI Taxonomy" id="46969"/>
    <lineage>
        <taxon>Eukaryota</taxon>
        <taxon>Viridiplantae</taxon>
        <taxon>Streptophyta</taxon>
        <taxon>Embryophyta</taxon>
        <taxon>Tracheophyta</taxon>
        <taxon>Spermatophyta</taxon>
        <taxon>Magnoliopsida</taxon>
        <taxon>Ranunculales</taxon>
        <taxon>Ranunculaceae</taxon>
        <taxon>Thalictroideae</taxon>
        <taxon>Thalictrum</taxon>
    </lineage>
</organism>
<protein>
    <submittedName>
        <fullName evidence="2">Methyltransferase</fullName>
    </submittedName>
</protein>
<dbReference type="Gene3D" id="3.40.50.150">
    <property type="entry name" value="Vaccinia Virus protein VP39"/>
    <property type="match status" value="1"/>
</dbReference>
<comment type="caution">
    <text evidence="2">The sequence shown here is derived from an EMBL/GenBank/DDBJ whole genome shotgun (WGS) entry which is preliminary data.</text>
</comment>
<dbReference type="InterPro" id="IPR029063">
    <property type="entry name" value="SAM-dependent_MTases_sf"/>
</dbReference>
<gene>
    <name evidence="2" type="ORF">FRX31_019720</name>
</gene>
<dbReference type="EMBL" id="JABWDY010023769">
    <property type="protein sequence ID" value="KAF5190693.1"/>
    <property type="molecule type" value="Genomic_DNA"/>
</dbReference>